<keyword evidence="1" id="KW-0732">Signal</keyword>
<evidence type="ECO:0008006" key="4">
    <source>
        <dbReference type="Google" id="ProtNLM"/>
    </source>
</evidence>
<dbReference type="Proteomes" id="UP000193307">
    <property type="component" value="Unassembled WGS sequence"/>
</dbReference>
<evidence type="ECO:0000313" key="2">
    <source>
        <dbReference type="EMBL" id="SLN70842.1"/>
    </source>
</evidence>
<dbReference type="AlphaFoldDB" id="A0A1Y5TSF4"/>
<accession>A0A1Y5TSF4</accession>
<proteinExistence type="predicted"/>
<evidence type="ECO:0000313" key="3">
    <source>
        <dbReference type="Proteomes" id="UP000193307"/>
    </source>
</evidence>
<sequence length="480" mass="51101">MKITLCAASLLAAVATPALSGPLFENIFEDSQYKIGSETIVDGVEIYQDLEIITNGEITTISELKLSPLDDLVRMTMTGVSLVEDGVSVGTFDTLEGLFNPAWTEGISNLPEGDLYEDLINGKIDRTTCSEIDFPLSLSATQGYFSGDDTAFDFGNLTLSYNIIDATDNCILEFTTALSDVNFDDGDGFSFGADAIKMDMYASAFTEVAPRNLDDEYTASAEINGMTFSMGGVEQLRVDRLYMDTKNDASLMAAVIEAGFMAALADHAESVGATEIEDVLTMAMMGKMWNEMRKGDASGSFALDGVQITGQMPQAMTGLPILSMGRTLDITLDTQKSDENVDTNINITSPGVVNLGLGLSVIMTELDPGFENMHPSALMMSAPIAVSGLGVELLDEGLGDFIAETAGLDIYSDVPAMAEGMIGPHKAAKIKSWLSGAKQGGAYFMATPPTPMPIMQAFVGFMGDWETFGAMINAQAAAPQ</sequence>
<organism evidence="2 3">
    <name type="scientific">Pacificibacter marinus</name>
    <dbReference type="NCBI Taxonomy" id="658057"/>
    <lineage>
        <taxon>Bacteria</taxon>
        <taxon>Pseudomonadati</taxon>
        <taxon>Pseudomonadota</taxon>
        <taxon>Alphaproteobacteria</taxon>
        <taxon>Rhodobacterales</taxon>
        <taxon>Roseobacteraceae</taxon>
        <taxon>Pacificibacter</taxon>
    </lineage>
</organism>
<feature type="chain" id="PRO_5011007551" description="AsmA-like C-terminal domain-containing protein" evidence="1">
    <location>
        <begin position="21"/>
        <end position="480"/>
    </location>
</feature>
<feature type="signal peptide" evidence="1">
    <location>
        <begin position="1"/>
        <end position="20"/>
    </location>
</feature>
<evidence type="ECO:0000256" key="1">
    <source>
        <dbReference type="SAM" id="SignalP"/>
    </source>
</evidence>
<protein>
    <recommendedName>
        <fullName evidence="4">AsmA-like C-terminal domain-containing protein</fullName>
    </recommendedName>
</protein>
<dbReference type="EMBL" id="FWFW01000024">
    <property type="protein sequence ID" value="SLN70842.1"/>
    <property type="molecule type" value="Genomic_DNA"/>
</dbReference>
<reference evidence="2 3" key="1">
    <citation type="submission" date="2017-03" db="EMBL/GenBank/DDBJ databases">
        <authorList>
            <person name="Afonso C.L."/>
            <person name="Miller P.J."/>
            <person name="Scott M.A."/>
            <person name="Spackman E."/>
            <person name="Goraichik I."/>
            <person name="Dimitrov K.M."/>
            <person name="Suarez D.L."/>
            <person name="Swayne D.E."/>
        </authorList>
    </citation>
    <scope>NUCLEOTIDE SEQUENCE [LARGE SCALE GENOMIC DNA]</scope>
    <source>
        <strain evidence="2 3">CECT 7971</strain>
    </source>
</reference>
<gene>
    <name evidence="2" type="ORF">PAM7971_03802</name>
</gene>
<keyword evidence="3" id="KW-1185">Reference proteome</keyword>
<name>A0A1Y5TSF4_9RHOB</name>